<evidence type="ECO:0000313" key="3">
    <source>
        <dbReference type="EMBL" id="KKO19422.1"/>
    </source>
</evidence>
<dbReference type="PANTHER" id="PTHR10953">
    <property type="entry name" value="UBIQUITIN-ACTIVATING ENZYME E1"/>
    <property type="match status" value="1"/>
</dbReference>
<feature type="domain" description="THIF-type NAD/FAD binding fold" evidence="2">
    <location>
        <begin position="5"/>
        <end position="235"/>
    </location>
</feature>
<dbReference type="AlphaFoldDB" id="A0A0M2UUB3"/>
<dbReference type="Proteomes" id="UP000034954">
    <property type="component" value="Unassembled WGS sequence"/>
</dbReference>
<dbReference type="Gene3D" id="3.40.50.720">
    <property type="entry name" value="NAD(P)-binding Rossmann-like Domain"/>
    <property type="match status" value="1"/>
</dbReference>
<proteinExistence type="inferred from homology"/>
<dbReference type="GO" id="GO:0008641">
    <property type="term" value="F:ubiquitin-like modifier activating enzyme activity"/>
    <property type="evidence" value="ECO:0007669"/>
    <property type="project" value="InterPro"/>
</dbReference>
<dbReference type="Pfam" id="PF00899">
    <property type="entry name" value="ThiF"/>
    <property type="match status" value="1"/>
</dbReference>
<dbReference type="CDD" id="cd00757">
    <property type="entry name" value="ThiF_MoeB_HesA_family"/>
    <property type="match status" value="1"/>
</dbReference>
<dbReference type="PATRIC" id="fig|380242.3.peg.2350"/>
<dbReference type="InterPro" id="IPR035985">
    <property type="entry name" value="Ubiquitin-activating_enz"/>
</dbReference>
<gene>
    <name evidence="3" type="ORF">BROFUL_01884</name>
</gene>
<dbReference type="PANTHER" id="PTHR10953:SF102">
    <property type="entry name" value="ADENYLYLTRANSFERASE AND SULFURTRANSFERASE MOCS3"/>
    <property type="match status" value="1"/>
</dbReference>
<accession>A0A0M2UUB3</accession>
<dbReference type="SUPFAM" id="SSF69572">
    <property type="entry name" value="Activating enzymes of the ubiquitin-like proteins"/>
    <property type="match status" value="1"/>
</dbReference>
<dbReference type="GO" id="GO:0005829">
    <property type="term" value="C:cytosol"/>
    <property type="evidence" value="ECO:0007669"/>
    <property type="project" value="TreeGrafter"/>
</dbReference>
<comment type="similarity">
    <text evidence="1">Belongs to the HesA/MoeB/ThiF family.</text>
</comment>
<dbReference type="InterPro" id="IPR000594">
    <property type="entry name" value="ThiF_NAD_FAD-bd"/>
</dbReference>
<evidence type="ECO:0000256" key="1">
    <source>
        <dbReference type="ARBA" id="ARBA00009919"/>
    </source>
</evidence>
<protein>
    <submittedName>
        <fullName evidence="3">Molybdopterin biosynthesis protein MoeB</fullName>
    </submittedName>
</protein>
<dbReference type="EMBL" id="LAQJ01000194">
    <property type="protein sequence ID" value="KKO19422.1"/>
    <property type="molecule type" value="Genomic_DNA"/>
</dbReference>
<evidence type="ECO:0000313" key="4">
    <source>
        <dbReference type="Proteomes" id="UP000034954"/>
    </source>
</evidence>
<evidence type="ECO:0000259" key="2">
    <source>
        <dbReference type="Pfam" id="PF00899"/>
    </source>
</evidence>
<name>A0A0M2UUB3_9BACT</name>
<dbReference type="FunFam" id="3.40.50.720:FF:000080">
    <property type="entry name" value="Thiazole biosynthesis adenylyltransferase ThiF"/>
    <property type="match status" value="1"/>
</dbReference>
<dbReference type="GO" id="GO:0004792">
    <property type="term" value="F:thiosulfate-cyanide sulfurtransferase activity"/>
    <property type="evidence" value="ECO:0007669"/>
    <property type="project" value="TreeGrafter"/>
</dbReference>
<dbReference type="InterPro" id="IPR045886">
    <property type="entry name" value="ThiF/MoeB/HesA"/>
</dbReference>
<reference evidence="3 4" key="1">
    <citation type="journal article" date="2013" name="BMC Microbiol.">
        <title>Identification of the type II cytochrome c maturation pathway in anammox bacteria by comparative genomics.</title>
        <authorList>
            <person name="Ferousi C."/>
            <person name="Speth D.R."/>
            <person name="Reimann J."/>
            <person name="Op den Camp H.J."/>
            <person name="Allen J.W."/>
            <person name="Keltjens J.T."/>
            <person name="Jetten M.S."/>
        </authorList>
    </citation>
    <scope>NUCLEOTIDE SEQUENCE [LARGE SCALE GENOMIC DNA]</scope>
    <source>
        <strain evidence="3">RU1</strain>
    </source>
</reference>
<dbReference type="GO" id="GO:0008146">
    <property type="term" value="F:sulfotransferase activity"/>
    <property type="evidence" value="ECO:0007669"/>
    <property type="project" value="TreeGrafter"/>
</dbReference>
<organism evidence="3 4">
    <name type="scientific">Candidatus Brocadia fulgida</name>
    <dbReference type="NCBI Taxonomy" id="380242"/>
    <lineage>
        <taxon>Bacteria</taxon>
        <taxon>Pseudomonadati</taxon>
        <taxon>Planctomycetota</taxon>
        <taxon>Candidatus Brocadiia</taxon>
        <taxon>Candidatus Brocadiales</taxon>
        <taxon>Candidatus Brocadiaceae</taxon>
        <taxon>Candidatus Brocadia</taxon>
    </lineage>
</organism>
<dbReference type="GO" id="GO:0016779">
    <property type="term" value="F:nucleotidyltransferase activity"/>
    <property type="evidence" value="ECO:0007669"/>
    <property type="project" value="TreeGrafter"/>
</dbReference>
<sequence length="341" mass="38092">MFDRYARQVLFYGIGKEGQKTLMEKTAVLVGCGALGCTSANLLVRSGIKRLRIIDRDYIEESNLQRQSLFDEEDIKKNLPKAIVAQKKLQTINSLTQTESLVTDLNPSNIETLLHDAHIVVDGTDNFETRFLINDYCVKNGIPWIYGACIGSMGLTMNIIPSKTPCFRCVLDTLPPFGTSETCDTEGIIAPIASLIASIQVTEALKILTNNYDALSKGLFKIDLWRNEIKRIHTEDIRDKTDCITCKQNHYEFLAKDRYSMTTSLCGRNAIQILHPNGANLDLAKLAARLEKTGEVSYNSFLLRLKTGKYEITVFPDGRSIISGTHDFGTAKGLYAKYIGM</sequence>
<comment type="caution">
    <text evidence="3">The sequence shown here is derived from an EMBL/GenBank/DDBJ whole genome shotgun (WGS) entry which is preliminary data.</text>
</comment>
<keyword evidence="4" id="KW-1185">Reference proteome</keyword>